<proteinExistence type="predicted"/>
<protein>
    <submittedName>
        <fullName evidence="1">Uncharacterized protein</fullName>
    </submittedName>
</protein>
<name>A0A835J4B6_9ROSI</name>
<dbReference type="AlphaFoldDB" id="A0A835J4B6"/>
<evidence type="ECO:0000313" key="2">
    <source>
        <dbReference type="Proteomes" id="UP000657918"/>
    </source>
</evidence>
<dbReference type="EMBL" id="JADGMS010000019">
    <property type="protein sequence ID" value="KAF9661794.1"/>
    <property type="molecule type" value="Genomic_DNA"/>
</dbReference>
<evidence type="ECO:0000313" key="1">
    <source>
        <dbReference type="EMBL" id="KAF9661794.1"/>
    </source>
</evidence>
<dbReference type="Proteomes" id="UP000657918">
    <property type="component" value="Unassembled WGS sequence"/>
</dbReference>
<accession>A0A835J4B6</accession>
<keyword evidence="2" id="KW-1185">Reference proteome</keyword>
<comment type="caution">
    <text evidence="1">The sequence shown here is derived from an EMBL/GenBank/DDBJ whole genome shotgun (WGS) entry which is preliminary data.</text>
</comment>
<gene>
    <name evidence="1" type="ORF">SADUNF_Sadunf19G0105800</name>
</gene>
<reference evidence="1 2" key="1">
    <citation type="submission" date="2020-10" db="EMBL/GenBank/DDBJ databases">
        <title>Plant Genome Project.</title>
        <authorList>
            <person name="Zhang R.-G."/>
        </authorList>
    </citation>
    <scope>NUCLEOTIDE SEQUENCE [LARGE SCALE GENOMIC DNA]</scope>
    <source>
        <strain evidence="1">FAFU-HL-1</strain>
        <tissue evidence="1">Leaf</tissue>
    </source>
</reference>
<organism evidence="1 2">
    <name type="scientific">Salix dunnii</name>
    <dbReference type="NCBI Taxonomy" id="1413687"/>
    <lineage>
        <taxon>Eukaryota</taxon>
        <taxon>Viridiplantae</taxon>
        <taxon>Streptophyta</taxon>
        <taxon>Embryophyta</taxon>
        <taxon>Tracheophyta</taxon>
        <taxon>Spermatophyta</taxon>
        <taxon>Magnoliopsida</taxon>
        <taxon>eudicotyledons</taxon>
        <taxon>Gunneridae</taxon>
        <taxon>Pentapetalae</taxon>
        <taxon>rosids</taxon>
        <taxon>fabids</taxon>
        <taxon>Malpighiales</taxon>
        <taxon>Salicaceae</taxon>
        <taxon>Saliceae</taxon>
        <taxon>Salix</taxon>
    </lineage>
</organism>
<sequence length="77" mass="9212">MRRRPVEFRRPVRRRISSVVWWTLCVKRVISNQDPPALIRALRLKEEEAQTNETNTPRQVLELRRTVAKRSTANIFN</sequence>